<dbReference type="PATRIC" id="fig|1420583.3.peg.1601"/>
<comment type="caution">
    <text evidence="1">The sequence shown here is derived from an EMBL/GenBank/DDBJ whole genome shotgun (WGS) entry which is preliminary data.</text>
</comment>
<organism evidence="1 2">
    <name type="scientific">Sphingobium cupriresistens LL01</name>
    <dbReference type="NCBI Taxonomy" id="1420583"/>
    <lineage>
        <taxon>Bacteria</taxon>
        <taxon>Pseudomonadati</taxon>
        <taxon>Pseudomonadota</taxon>
        <taxon>Alphaproteobacteria</taxon>
        <taxon>Sphingomonadales</taxon>
        <taxon>Sphingomonadaceae</taxon>
        <taxon>Sphingobium</taxon>
    </lineage>
</organism>
<gene>
    <name evidence="1" type="ORF">V473_07970</name>
</gene>
<proteinExistence type="predicted"/>
<dbReference type="STRING" id="1420583.V473_07970"/>
<evidence type="ECO:0008006" key="3">
    <source>
        <dbReference type="Google" id="ProtNLM"/>
    </source>
</evidence>
<sequence>MLTGMSAYSSLTGTAMAGNWPMARVMAGMSAVPVAHAIDLAFFFPDEGQARHDALIAETRRHIGGCITAIEMALRLSLEHAPDVAAALDHWPAPVAWAMVRAHPSLLGPGLLAHMQMRAGVTVMLRQFGQADVEQLNEVDGAAATSIDDTLLGDGLSGLALAEGRWLAMGGEDTPMKPDLPAEYFAELLWLVAACLTVVAQRTMVDADDRLLAAFDRSGWALLADHDEAACPIVQADRLVRRMGEKADAPDLLGRLLERRRFLLFAAVTARQLRLESGQVIEMLVMGPLSQVAILCRALGGSGADFRHLLLSLRPVRPSLSDAAIVAEADRYQALNEAQADSAIAALRTSAAFRAKLDHLRAVAGA</sequence>
<accession>A0A0J7Y2E2</accession>
<evidence type="ECO:0000313" key="2">
    <source>
        <dbReference type="Proteomes" id="UP000052232"/>
    </source>
</evidence>
<reference evidence="1 2" key="1">
    <citation type="journal article" date="2015" name="G3 (Bethesda)">
        <title>Insights into Ongoing Evolution of the Hexachlorocyclohexane Catabolic Pathway from Comparative Genomics of Ten Sphingomonadaceae Strains.</title>
        <authorList>
            <person name="Pearce S.L."/>
            <person name="Oakeshott J.G."/>
            <person name="Pandey G."/>
        </authorList>
    </citation>
    <scope>NUCLEOTIDE SEQUENCE [LARGE SCALE GENOMIC DNA]</scope>
    <source>
        <strain evidence="1 2">LL01</strain>
    </source>
</reference>
<name>A0A0J7Y2E2_9SPHN</name>
<dbReference type="RefSeq" id="WP_242495974.1">
    <property type="nucleotide sequence ID" value="NZ_KQ130434.1"/>
</dbReference>
<keyword evidence="2" id="KW-1185">Reference proteome</keyword>
<dbReference type="Proteomes" id="UP000052232">
    <property type="component" value="Unassembled WGS sequence"/>
</dbReference>
<dbReference type="AlphaFoldDB" id="A0A0J7Y2E2"/>
<protein>
    <recommendedName>
        <fullName evidence="3">DUF2336 domain-containing protein</fullName>
    </recommendedName>
</protein>
<evidence type="ECO:0000313" key="1">
    <source>
        <dbReference type="EMBL" id="KMS58086.1"/>
    </source>
</evidence>
<dbReference type="EMBL" id="JACT01000001">
    <property type="protein sequence ID" value="KMS58086.1"/>
    <property type="molecule type" value="Genomic_DNA"/>
</dbReference>